<dbReference type="Pfam" id="PF00149">
    <property type="entry name" value="Metallophos"/>
    <property type="match status" value="1"/>
</dbReference>
<evidence type="ECO:0000313" key="4">
    <source>
        <dbReference type="Proteomes" id="UP001596020"/>
    </source>
</evidence>
<organism evidence="3 4">
    <name type="scientific">Falsiporphyromonas endometrii</name>
    <dbReference type="NCBI Taxonomy" id="1387297"/>
    <lineage>
        <taxon>Bacteria</taxon>
        <taxon>Pseudomonadati</taxon>
        <taxon>Bacteroidota</taxon>
        <taxon>Bacteroidia</taxon>
        <taxon>Bacteroidales</taxon>
        <taxon>Porphyromonadaceae</taxon>
        <taxon>Falsiporphyromonas</taxon>
    </lineage>
</organism>
<gene>
    <name evidence="3" type="ORF">ACFO3G_04560</name>
</gene>
<dbReference type="PANTHER" id="PTHR31302:SF0">
    <property type="entry name" value="TRANSMEMBRANE PROTEIN WITH METALLOPHOSPHOESTERASE DOMAIN"/>
    <property type="match status" value="1"/>
</dbReference>
<dbReference type="RefSeq" id="WP_380078394.1">
    <property type="nucleotide sequence ID" value="NZ_JBHSGO010000146.1"/>
</dbReference>
<feature type="transmembrane region" description="Helical" evidence="1">
    <location>
        <begin position="113"/>
        <end position="131"/>
    </location>
</feature>
<accession>A0ABV9K6Q9</accession>
<proteinExistence type="predicted"/>
<feature type="domain" description="Calcineurin-like phosphoesterase" evidence="2">
    <location>
        <begin position="157"/>
        <end position="323"/>
    </location>
</feature>
<evidence type="ECO:0000313" key="3">
    <source>
        <dbReference type="EMBL" id="MFC4665875.1"/>
    </source>
</evidence>
<sequence length="381" mass="43600">MKVFLQALVGQILFNLYIGRRGGQALSHHKIAKWTLYALLIVEFSIYLVGFCFHRSLHLGLQEEIMQICSTWFIISIYLTMGLMLIDGIRLIDHFTGRRIPRWSEVTKERIKLLLVGAFIVVAVFLGWLGYHTVSNPVVTYQTIYLNKPIDNQSNRLRVVLLTDIHMSESITKNYIERMVNLVNDQHPDLILVGGDMFDFYSWYGYKDNIPALYKSMKAPLGVYYVMGNHEYRADTQRKKDWVSIVGGTLLIDSVVSPGNVINLIGRDDYTNYRTRAPLKELVDRIPKSHKQLPVVLLEHQPRYLDSLQINNIDLGLYGHTHDGQIFPFAYAVKITFEKAYGYLRKGKSQIYVSSGFGAAGPAMRIFTKSEVVVIDLLGRS</sequence>
<dbReference type="InterPro" id="IPR004843">
    <property type="entry name" value="Calcineurin-like_PHP"/>
</dbReference>
<dbReference type="InterPro" id="IPR029052">
    <property type="entry name" value="Metallo-depent_PP-like"/>
</dbReference>
<dbReference type="SUPFAM" id="SSF56300">
    <property type="entry name" value="Metallo-dependent phosphatases"/>
    <property type="match status" value="1"/>
</dbReference>
<keyword evidence="1" id="KW-0472">Membrane</keyword>
<keyword evidence="4" id="KW-1185">Reference proteome</keyword>
<dbReference type="PANTHER" id="PTHR31302">
    <property type="entry name" value="TRANSMEMBRANE PROTEIN WITH METALLOPHOSPHOESTERASE DOMAIN-RELATED"/>
    <property type="match status" value="1"/>
</dbReference>
<dbReference type="Gene3D" id="3.60.21.10">
    <property type="match status" value="1"/>
</dbReference>
<feature type="transmembrane region" description="Helical" evidence="1">
    <location>
        <begin position="34"/>
        <end position="53"/>
    </location>
</feature>
<evidence type="ECO:0000259" key="2">
    <source>
        <dbReference type="Pfam" id="PF00149"/>
    </source>
</evidence>
<comment type="caution">
    <text evidence="3">The sequence shown here is derived from an EMBL/GenBank/DDBJ whole genome shotgun (WGS) entry which is preliminary data.</text>
</comment>
<dbReference type="EMBL" id="JBHSGO010000146">
    <property type="protein sequence ID" value="MFC4665875.1"/>
    <property type="molecule type" value="Genomic_DNA"/>
</dbReference>
<name>A0ABV9K6Q9_9PORP</name>
<protein>
    <submittedName>
        <fullName evidence="3">Metallophosphoesterase</fullName>
    </submittedName>
</protein>
<evidence type="ECO:0000256" key="1">
    <source>
        <dbReference type="SAM" id="Phobius"/>
    </source>
</evidence>
<dbReference type="CDD" id="cd07385">
    <property type="entry name" value="MPP_YkuE_C"/>
    <property type="match status" value="1"/>
</dbReference>
<dbReference type="Proteomes" id="UP001596020">
    <property type="component" value="Unassembled WGS sequence"/>
</dbReference>
<feature type="transmembrane region" description="Helical" evidence="1">
    <location>
        <begin position="65"/>
        <end position="92"/>
    </location>
</feature>
<dbReference type="InterPro" id="IPR051158">
    <property type="entry name" value="Metallophosphoesterase_sf"/>
</dbReference>
<keyword evidence="1" id="KW-0812">Transmembrane</keyword>
<reference evidence="4" key="1">
    <citation type="journal article" date="2019" name="Int. J. Syst. Evol. Microbiol.">
        <title>The Global Catalogue of Microorganisms (GCM) 10K type strain sequencing project: providing services to taxonomists for standard genome sequencing and annotation.</title>
        <authorList>
            <consortium name="The Broad Institute Genomics Platform"/>
            <consortium name="The Broad Institute Genome Sequencing Center for Infectious Disease"/>
            <person name="Wu L."/>
            <person name="Ma J."/>
        </authorList>
    </citation>
    <scope>NUCLEOTIDE SEQUENCE [LARGE SCALE GENOMIC DNA]</scope>
    <source>
        <strain evidence="4">CGMCC 4.7357</strain>
    </source>
</reference>
<keyword evidence="1" id="KW-1133">Transmembrane helix</keyword>